<sequence length="73" mass="8441">MAYPRLLLAFVVDKNKVRGRQVESPHGGLASADTILQLHIFNLPRHEAQRTKFLLTEQKDSRIQTDRATWRPC</sequence>
<protein>
    <submittedName>
        <fullName evidence="1">Uncharacterized protein</fullName>
    </submittedName>
</protein>
<proteinExistence type="predicted"/>
<accession>A0A2T7PMR3</accession>
<name>A0A2T7PMR3_POMCA</name>
<gene>
    <name evidence="1" type="ORF">C0Q70_05982</name>
</gene>
<evidence type="ECO:0000313" key="2">
    <source>
        <dbReference type="Proteomes" id="UP000245119"/>
    </source>
</evidence>
<dbReference type="AlphaFoldDB" id="A0A2T7PMR3"/>
<reference evidence="1 2" key="1">
    <citation type="submission" date="2018-04" db="EMBL/GenBank/DDBJ databases">
        <title>The genome of golden apple snail Pomacea canaliculata provides insight into stress tolerance and invasive adaptation.</title>
        <authorList>
            <person name="Liu C."/>
            <person name="Liu B."/>
            <person name="Ren Y."/>
            <person name="Zhang Y."/>
            <person name="Wang H."/>
            <person name="Li S."/>
            <person name="Jiang F."/>
            <person name="Yin L."/>
            <person name="Zhang G."/>
            <person name="Qian W."/>
            <person name="Fan W."/>
        </authorList>
    </citation>
    <scope>NUCLEOTIDE SEQUENCE [LARGE SCALE GENOMIC DNA]</scope>
    <source>
        <strain evidence="1">SZHN2017</strain>
        <tissue evidence="1">Muscle</tissue>
    </source>
</reference>
<dbReference type="Proteomes" id="UP000245119">
    <property type="component" value="Linkage Group LG3"/>
</dbReference>
<keyword evidence="2" id="KW-1185">Reference proteome</keyword>
<comment type="caution">
    <text evidence="1">The sequence shown here is derived from an EMBL/GenBank/DDBJ whole genome shotgun (WGS) entry which is preliminary data.</text>
</comment>
<evidence type="ECO:0000313" key="1">
    <source>
        <dbReference type="EMBL" id="PVD34705.1"/>
    </source>
</evidence>
<organism evidence="1 2">
    <name type="scientific">Pomacea canaliculata</name>
    <name type="common">Golden apple snail</name>
    <dbReference type="NCBI Taxonomy" id="400727"/>
    <lineage>
        <taxon>Eukaryota</taxon>
        <taxon>Metazoa</taxon>
        <taxon>Spiralia</taxon>
        <taxon>Lophotrochozoa</taxon>
        <taxon>Mollusca</taxon>
        <taxon>Gastropoda</taxon>
        <taxon>Caenogastropoda</taxon>
        <taxon>Architaenioglossa</taxon>
        <taxon>Ampullarioidea</taxon>
        <taxon>Ampullariidae</taxon>
        <taxon>Pomacea</taxon>
    </lineage>
</organism>
<dbReference type="EMBL" id="PZQS01000003">
    <property type="protein sequence ID" value="PVD34705.1"/>
    <property type="molecule type" value="Genomic_DNA"/>
</dbReference>